<dbReference type="NCBIfam" id="TIGR01317">
    <property type="entry name" value="GOGAT_sm_gam"/>
    <property type="match status" value="1"/>
</dbReference>
<dbReference type="InterPro" id="IPR036188">
    <property type="entry name" value="FAD/NAD-bd_sf"/>
</dbReference>
<dbReference type="OrthoDB" id="9803192at2"/>
<dbReference type="InterPro" id="IPR023753">
    <property type="entry name" value="FAD/NAD-binding_dom"/>
</dbReference>
<reference evidence="7 8" key="1">
    <citation type="journal article" date="2015" name="Int. J. Syst. Evol. Microbiol.">
        <title>Mariniphaga sediminis sp. nov., isolated from coastal sediment.</title>
        <authorList>
            <person name="Wang F.Q."/>
            <person name="Shen Q.Y."/>
            <person name="Chen G.J."/>
            <person name="Du Z.J."/>
        </authorList>
    </citation>
    <scope>NUCLEOTIDE SEQUENCE [LARGE SCALE GENOMIC DNA]</scope>
    <source>
        <strain evidence="7 8">SY21</strain>
    </source>
</reference>
<evidence type="ECO:0000259" key="6">
    <source>
        <dbReference type="Pfam" id="PF14691"/>
    </source>
</evidence>
<evidence type="ECO:0000256" key="1">
    <source>
        <dbReference type="ARBA" id="ARBA00022605"/>
    </source>
</evidence>
<evidence type="ECO:0000256" key="2">
    <source>
        <dbReference type="ARBA" id="ARBA00023002"/>
    </source>
</evidence>
<keyword evidence="3" id="KW-0314">Glutamate biosynthesis</keyword>
<dbReference type="AlphaFoldDB" id="A0A399D5D2"/>
<sequence length="474" mass="52276">MGDPKGFMKVPRQVAGYRPAKERIYDYGEVEQTLNENDRRLQASRCMDCGIPFCHWGCPVGSKIPEWQDALYRGNKEEAYYILHSTNSFPEITGRVCPAPCEKSCVLAIDEEPVTIRENECATVEQAFEAGIIKANPPKVRTGKKVAVIGSGPAGLSAADLLNRAGHTVTVFEKNDAIGGLLRYGIPDFKLNKRVIDRRLEIFVDEGMNFKTNVTVGVDISKEDLLQEFDAVLLAVGAEQPRDLPVEGRDLDGVHFAMDFLTQQNKLVAGKKITTKNRIHAKDKNVLVIGGGDTGSDCVGTSNRQQAKSVTQIEILPKPPEKREGNNPWPYWPNTLRTSSSHEEGCERRWSLSTKRFIGEEGKLKQVEIIQVEWSKDDNGRWVMNEVEGTSELIDAELVLLSMGFTQPVHNGLLDALGVEYDARGNVKVDEQKQTTVEGIFAAGDAEKGASLVVHAIEAGKVAARGVDAFLRNV</sequence>
<accession>A0A399D5D2</accession>
<dbReference type="PANTHER" id="PTHR43100">
    <property type="entry name" value="GLUTAMATE SYNTHASE [NADPH] SMALL CHAIN"/>
    <property type="match status" value="1"/>
</dbReference>
<dbReference type="InterPro" id="IPR028261">
    <property type="entry name" value="DPD_II"/>
</dbReference>
<evidence type="ECO:0000256" key="3">
    <source>
        <dbReference type="ARBA" id="ARBA00023164"/>
    </source>
</evidence>
<evidence type="ECO:0000313" key="7">
    <source>
        <dbReference type="EMBL" id="RIH66633.1"/>
    </source>
</evidence>
<evidence type="ECO:0000256" key="4">
    <source>
        <dbReference type="ARBA" id="ARBA00029440"/>
    </source>
</evidence>
<evidence type="ECO:0000259" key="5">
    <source>
        <dbReference type="Pfam" id="PF07992"/>
    </source>
</evidence>
<dbReference type="InterPro" id="IPR006005">
    <property type="entry name" value="Glut_synth_ssu1"/>
</dbReference>
<gene>
    <name evidence="7" type="ORF">D1164_03265</name>
</gene>
<dbReference type="InterPro" id="IPR009051">
    <property type="entry name" value="Helical_ferredxn"/>
</dbReference>
<dbReference type="EMBL" id="QWET01000002">
    <property type="protein sequence ID" value="RIH66633.1"/>
    <property type="molecule type" value="Genomic_DNA"/>
</dbReference>
<comment type="caution">
    <text evidence="7">The sequence shown here is derived from an EMBL/GenBank/DDBJ whole genome shotgun (WGS) entry which is preliminary data.</text>
</comment>
<comment type="pathway">
    <text evidence="4">Amino-acid biosynthesis.</text>
</comment>
<dbReference type="SUPFAM" id="SSF46548">
    <property type="entry name" value="alpha-helical ferredoxin"/>
    <property type="match status" value="1"/>
</dbReference>
<dbReference type="GO" id="GO:0051536">
    <property type="term" value="F:iron-sulfur cluster binding"/>
    <property type="evidence" value="ECO:0007669"/>
    <property type="project" value="InterPro"/>
</dbReference>
<dbReference type="SUPFAM" id="SSF51971">
    <property type="entry name" value="Nucleotide-binding domain"/>
    <property type="match status" value="2"/>
</dbReference>
<dbReference type="InterPro" id="IPR051394">
    <property type="entry name" value="Glutamate_Synthase"/>
</dbReference>
<evidence type="ECO:0000313" key="8">
    <source>
        <dbReference type="Proteomes" id="UP000266441"/>
    </source>
</evidence>
<feature type="domain" description="FAD/NAD(P)-binding" evidence="5">
    <location>
        <begin position="144"/>
        <end position="460"/>
    </location>
</feature>
<keyword evidence="2" id="KW-0560">Oxidoreductase</keyword>
<protein>
    <submittedName>
        <fullName evidence="7">Glutamate synthase subunit beta</fullName>
    </submittedName>
</protein>
<dbReference type="Gene3D" id="3.50.50.60">
    <property type="entry name" value="FAD/NAD(P)-binding domain"/>
    <property type="match status" value="2"/>
</dbReference>
<dbReference type="PRINTS" id="PR00419">
    <property type="entry name" value="ADXRDTASE"/>
</dbReference>
<organism evidence="7 8">
    <name type="scientific">Mariniphaga sediminis</name>
    <dbReference type="NCBI Taxonomy" id="1628158"/>
    <lineage>
        <taxon>Bacteria</taxon>
        <taxon>Pseudomonadati</taxon>
        <taxon>Bacteroidota</taxon>
        <taxon>Bacteroidia</taxon>
        <taxon>Marinilabiliales</taxon>
        <taxon>Prolixibacteraceae</taxon>
        <taxon>Mariniphaga</taxon>
    </lineage>
</organism>
<dbReference type="GO" id="GO:0006537">
    <property type="term" value="P:glutamate biosynthetic process"/>
    <property type="evidence" value="ECO:0007669"/>
    <property type="project" value="UniProtKB-KW"/>
</dbReference>
<dbReference type="Gene3D" id="1.10.1060.10">
    <property type="entry name" value="Alpha-helical ferredoxin"/>
    <property type="match status" value="1"/>
</dbReference>
<proteinExistence type="predicted"/>
<dbReference type="GO" id="GO:0016639">
    <property type="term" value="F:oxidoreductase activity, acting on the CH-NH2 group of donors, NAD or NADP as acceptor"/>
    <property type="evidence" value="ECO:0007669"/>
    <property type="project" value="InterPro"/>
</dbReference>
<dbReference type="Proteomes" id="UP000266441">
    <property type="component" value="Unassembled WGS sequence"/>
</dbReference>
<name>A0A399D5D2_9BACT</name>
<feature type="domain" description="Dihydroprymidine dehydrogenase" evidence="6">
    <location>
        <begin position="25"/>
        <end position="129"/>
    </location>
</feature>
<keyword evidence="1" id="KW-0028">Amino-acid biosynthesis</keyword>
<dbReference type="RefSeq" id="WP_119348507.1">
    <property type="nucleotide sequence ID" value="NZ_QWET01000002.1"/>
</dbReference>
<dbReference type="Pfam" id="PF07992">
    <property type="entry name" value="Pyr_redox_2"/>
    <property type="match status" value="1"/>
</dbReference>
<keyword evidence="8" id="KW-1185">Reference proteome</keyword>
<dbReference type="Pfam" id="PF14691">
    <property type="entry name" value="Fer4_20"/>
    <property type="match status" value="1"/>
</dbReference>
<dbReference type="PANTHER" id="PTHR43100:SF1">
    <property type="entry name" value="GLUTAMATE SYNTHASE [NADPH] SMALL CHAIN"/>
    <property type="match status" value="1"/>
</dbReference>